<evidence type="ECO:0000256" key="1">
    <source>
        <dbReference type="SAM" id="MobiDB-lite"/>
    </source>
</evidence>
<name>X6NUE5_RETFI</name>
<dbReference type="Gene3D" id="1.25.10.10">
    <property type="entry name" value="Leucine-rich Repeat Variant"/>
    <property type="match status" value="1"/>
</dbReference>
<feature type="transmembrane region" description="Helical" evidence="2">
    <location>
        <begin position="409"/>
        <end position="432"/>
    </location>
</feature>
<dbReference type="EMBL" id="ASPP01005772">
    <property type="protein sequence ID" value="ETO29915.1"/>
    <property type="molecule type" value="Genomic_DNA"/>
</dbReference>
<keyword evidence="2" id="KW-0812">Transmembrane</keyword>
<keyword evidence="4" id="KW-1185">Reference proteome</keyword>
<dbReference type="Proteomes" id="UP000023152">
    <property type="component" value="Unassembled WGS sequence"/>
</dbReference>
<protein>
    <submittedName>
        <fullName evidence="3">Uncharacterized protein</fullName>
    </submittedName>
</protein>
<dbReference type="InterPro" id="IPR011989">
    <property type="entry name" value="ARM-like"/>
</dbReference>
<evidence type="ECO:0000256" key="2">
    <source>
        <dbReference type="SAM" id="Phobius"/>
    </source>
</evidence>
<dbReference type="SUPFAM" id="SSF48371">
    <property type="entry name" value="ARM repeat"/>
    <property type="match status" value="1"/>
</dbReference>
<organism evidence="3 4">
    <name type="scientific">Reticulomyxa filosa</name>
    <dbReference type="NCBI Taxonomy" id="46433"/>
    <lineage>
        <taxon>Eukaryota</taxon>
        <taxon>Sar</taxon>
        <taxon>Rhizaria</taxon>
        <taxon>Retaria</taxon>
        <taxon>Foraminifera</taxon>
        <taxon>Monothalamids</taxon>
        <taxon>Reticulomyxidae</taxon>
        <taxon>Reticulomyxa</taxon>
    </lineage>
</organism>
<feature type="region of interest" description="Disordered" evidence="1">
    <location>
        <begin position="90"/>
        <end position="117"/>
    </location>
</feature>
<keyword evidence="2" id="KW-1133">Transmembrane helix</keyword>
<gene>
    <name evidence="3" type="ORF">RFI_07206</name>
</gene>
<evidence type="ECO:0000313" key="4">
    <source>
        <dbReference type="Proteomes" id="UP000023152"/>
    </source>
</evidence>
<accession>X6NUE5</accession>
<dbReference type="AlphaFoldDB" id="X6NUE5"/>
<sequence>MYICTYIENKKHTYIPKKKKKQNTCKESEVGSHSAYSYAQTQSVYESPTQQMARNDSPNSHFSMGTNEYRIPPLKDNHTSLNVMNRDVSADRSALTSSPHHTHLEIESDGKQSPDEITADSQQYFPHATTHDKIVCAFPNTNLNPTPSYQRTTNDTHDRADVYYSSSYNSGGDVDPNHDWTDDPVDRMTMSETSRAKRVMGPTRGKRVDFKDGRQLLKELHQARNEKQWIKVVEQIIYRLRLSDQHNGHSDLMYARNAPLSVMGQNKSVESQWIADAKELREVIKMNSDQFFTDLLRLVPLERSRHNKIMLENCLDVCCGLCNGSNEDDEMKTMLHKVGVIGLVLEICRMYIESDVNMLRKCSYILEVMTYNHPMNVQALIRVPNGLRGKQQNKTKKGEKERTISSIVIIIYVYIYIYIYVYIINLGIQLLLTILHRYSKVDDLCVHCFNSLISCMHSDATDEHNNQNRKLICKYGGGKVCIFTLQRRKCQTDVDVTIVESALTCITNLASVSENTQLLLEGGVIEEMVTVINETCITARL</sequence>
<proteinExistence type="predicted"/>
<feature type="compositionally biased region" description="Basic and acidic residues" evidence="1">
    <location>
        <begin position="102"/>
        <end position="114"/>
    </location>
</feature>
<evidence type="ECO:0000313" key="3">
    <source>
        <dbReference type="EMBL" id="ETO29915.1"/>
    </source>
</evidence>
<comment type="caution">
    <text evidence="3">The sequence shown here is derived from an EMBL/GenBank/DDBJ whole genome shotgun (WGS) entry which is preliminary data.</text>
</comment>
<dbReference type="InterPro" id="IPR016024">
    <property type="entry name" value="ARM-type_fold"/>
</dbReference>
<reference evidence="3 4" key="1">
    <citation type="journal article" date="2013" name="Curr. Biol.">
        <title>The Genome of the Foraminiferan Reticulomyxa filosa.</title>
        <authorList>
            <person name="Glockner G."/>
            <person name="Hulsmann N."/>
            <person name="Schleicher M."/>
            <person name="Noegel A.A."/>
            <person name="Eichinger L."/>
            <person name="Gallinger C."/>
            <person name="Pawlowski J."/>
            <person name="Sierra R."/>
            <person name="Euteneuer U."/>
            <person name="Pillet L."/>
            <person name="Moustafa A."/>
            <person name="Platzer M."/>
            <person name="Groth M."/>
            <person name="Szafranski K."/>
            <person name="Schliwa M."/>
        </authorList>
    </citation>
    <scope>NUCLEOTIDE SEQUENCE [LARGE SCALE GENOMIC DNA]</scope>
</reference>
<keyword evidence="2" id="KW-0472">Membrane</keyword>